<sequence length="83" mass="9791">MPNLKMLDRVEITPEERRGSELDYLKRYGASWLNCYKSDQNSKQNNDVKLLEEFYKLHPVFARLCDKHGAPEIGETKVGCYYF</sequence>
<name>A0A3P8A2F1_9TREM</name>
<dbReference type="AlphaFoldDB" id="A0A3P8A2F1"/>
<gene>
    <name evidence="1" type="ORF">SMTD_LOCUS4340</name>
</gene>
<keyword evidence="2" id="KW-1185">Reference proteome</keyword>
<organism evidence="1 2">
    <name type="scientific">Schistosoma mattheei</name>
    <dbReference type="NCBI Taxonomy" id="31246"/>
    <lineage>
        <taxon>Eukaryota</taxon>
        <taxon>Metazoa</taxon>
        <taxon>Spiralia</taxon>
        <taxon>Lophotrochozoa</taxon>
        <taxon>Platyhelminthes</taxon>
        <taxon>Trematoda</taxon>
        <taxon>Digenea</taxon>
        <taxon>Strigeidida</taxon>
        <taxon>Schistosomatoidea</taxon>
        <taxon>Schistosomatidae</taxon>
        <taxon>Schistosoma</taxon>
    </lineage>
</organism>
<proteinExistence type="predicted"/>
<reference evidence="1 2" key="1">
    <citation type="submission" date="2018-11" db="EMBL/GenBank/DDBJ databases">
        <authorList>
            <consortium name="Pathogen Informatics"/>
        </authorList>
    </citation>
    <scope>NUCLEOTIDE SEQUENCE [LARGE SCALE GENOMIC DNA]</scope>
    <source>
        <strain>Denwood</strain>
        <strain evidence="2">Zambia</strain>
    </source>
</reference>
<dbReference type="EMBL" id="UZAL01011691">
    <property type="protein sequence ID" value="VDP05581.1"/>
    <property type="molecule type" value="Genomic_DNA"/>
</dbReference>
<evidence type="ECO:0000313" key="2">
    <source>
        <dbReference type="Proteomes" id="UP000269396"/>
    </source>
</evidence>
<accession>A0A3P8A2F1</accession>
<dbReference type="Proteomes" id="UP000269396">
    <property type="component" value="Unassembled WGS sequence"/>
</dbReference>
<protein>
    <submittedName>
        <fullName evidence="1">Uncharacterized protein</fullName>
    </submittedName>
</protein>
<evidence type="ECO:0000313" key="1">
    <source>
        <dbReference type="EMBL" id="VDP05581.1"/>
    </source>
</evidence>